<dbReference type="Proteomes" id="UP000198878">
    <property type="component" value="Unassembled WGS sequence"/>
</dbReference>
<reference evidence="2" key="1">
    <citation type="submission" date="2016-10" db="EMBL/GenBank/DDBJ databases">
        <authorList>
            <person name="Varghese N."/>
            <person name="Submissions S."/>
        </authorList>
    </citation>
    <scope>NUCLEOTIDE SEQUENCE [LARGE SCALE GENOMIC DNA]</scope>
    <source>
        <strain evidence="2">DSM 44654</strain>
    </source>
</reference>
<protein>
    <submittedName>
        <fullName evidence="1">Uncharacterized protein</fullName>
    </submittedName>
</protein>
<accession>A0A1H5QKV7</accession>
<organism evidence="1 2">
    <name type="scientific">Amycolatopsis pretoriensis</name>
    <dbReference type="NCBI Taxonomy" id="218821"/>
    <lineage>
        <taxon>Bacteria</taxon>
        <taxon>Bacillati</taxon>
        <taxon>Actinomycetota</taxon>
        <taxon>Actinomycetes</taxon>
        <taxon>Pseudonocardiales</taxon>
        <taxon>Pseudonocardiaceae</taxon>
        <taxon>Amycolatopsis</taxon>
    </lineage>
</organism>
<dbReference type="OrthoDB" id="4206500at2"/>
<dbReference type="AlphaFoldDB" id="A0A1H5QKV7"/>
<dbReference type="RefSeq" id="WP_086673198.1">
    <property type="nucleotide sequence ID" value="NZ_FNUJ01000003.1"/>
</dbReference>
<name>A0A1H5QKV7_9PSEU</name>
<keyword evidence="2" id="KW-1185">Reference proteome</keyword>
<sequence length="130" mass="14343">MTEFGCARCSGEDALTALAFCTTRLRETHRLVEQSHFGISLRECPECRQGFAAIFTEFVDFSGGEDAQYFDFVPLTPAEVTSLAAQGSRVDLVRLGALGSLRRRLSSSWPTGAEKQIGWRTDPLSVREGH</sequence>
<gene>
    <name evidence="1" type="ORF">SAMN05421837_10332</name>
</gene>
<dbReference type="EMBL" id="FNUJ01000003">
    <property type="protein sequence ID" value="SEF25988.1"/>
    <property type="molecule type" value="Genomic_DNA"/>
</dbReference>
<evidence type="ECO:0000313" key="1">
    <source>
        <dbReference type="EMBL" id="SEF25988.1"/>
    </source>
</evidence>
<proteinExistence type="predicted"/>
<evidence type="ECO:0000313" key="2">
    <source>
        <dbReference type="Proteomes" id="UP000198878"/>
    </source>
</evidence>